<dbReference type="EMBL" id="JACOFW010000132">
    <property type="protein sequence ID" value="MBC3809784.1"/>
    <property type="molecule type" value="Genomic_DNA"/>
</dbReference>
<organism evidence="2 3">
    <name type="scientific">Undibacterium seohonense</name>
    <dbReference type="NCBI Taxonomy" id="1344950"/>
    <lineage>
        <taxon>Bacteria</taxon>
        <taxon>Pseudomonadati</taxon>
        <taxon>Pseudomonadota</taxon>
        <taxon>Betaproteobacteria</taxon>
        <taxon>Burkholderiales</taxon>
        <taxon>Oxalobacteraceae</taxon>
        <taxon>Undibacterium</taxon>
    </lineage>
</organism>
<evidence type="ECO:0000313" key="3">
    <source>
        <dbReference type="Proteomes" id="UP000648257"/>
    </source>
</evidence>
<evidence type="ECO:0000256" key="1">
    <source>
        <dbReference type="SAM" id="MobiDB-lite"/>
    </source>
</evidence>
<accession>A0ABR6XA39</accession>
<protein>
    <submittedName>
        <fullName evidence="2">Uncharacterized protein</fullName>
    </submittedName>
</protein>
<keyword evidence="3" id="KW-1185">Reference proteome</keyword>
<dbReference type="Proteomes" id="UP000648257">
    <property type="component" value="Unassembled WGS sequence"/>
</dbReference>
<comment type="caution">
    <text evidence="2">The sequence shown here is derived from an EMBL/GenBank/DDBJ whole genome shotgun (WGS) entry which is preliminary data.</text>
</comment>
<feature type="non-terminal residue" evidence="2">
    <location>
        <position position="1"/>
    </location>
</feature>
<sequence length="55" mass="6186">KQGIVEERPGIANDPDFPPVMQVEDRGGQDMTETERYETDSRMRKVAILGTPKPV</sequence>
<name>A0ABR6XA39_9BURK</name>
<proteinExistence type="predicted"/>
<gene>
    <name evidence="2" type="ORF">H8K52_20870</name>
</gene>
<feature type="region of interest" description="Disordered" evidence="1">
    <location>
        <begin position="1"/>
        <end position="41"/>
    </location>
</feature>
<feature type="compositionally biased region" description="Basic and acidic residues" evidence="1">
    <location>
        <begin position="23"/>
        <end position="41"/>
    </location>
</feature>
<evidence type="ECO:0000313" key="2">
    <source>
        <dbReference type="EMBL" id="MBC3809784.1"/>
    </source>
</evidence>
<reference evidence="2 3" key="1">
    <citation type="submission" date="2020-08" db="EMBL/GenBank/DDBJ databases">
        <title>Novel species isolated from subtropical streams in China.</title>
        <authorList>
            <person name="Lu H."/>
        </authorList>
    </citation>
    <scope>NUCLEOTIDE SEQUENCE [LARGE SCALE GENOMIC DNA]</scope>
    <source>
        <strain evidence="2 3">KACC 16656</strain>
    </source>
</reference>